<organism evidence="2 3">
    <name type="scientific">Marinobacter salinus</name>
    <dbReference type="NCBI Taxonomy" id="1874317"/>
    <lineage>
        <taxon>Bacteria</taxon>
        <taxon>Pseudomonadati</taxon>
        <taxon>Pseudomonadota</taxon>
        <taxon>Gammaproteobacteria</taxon>
        <taxon>Pseudomonadales</taxon>
        <taxon>Marinobacteraceae</taxon>
        <taxon>Marinobacter</taxon>
    </lineage>
</organism>
<accession>A0A1D9GKM6</accession>
<dbReference type="InterPro" id="IPR014914">
    <property type="entry name" value="RES_dom"/>
</dbReference>
<dbReference type="Proteomes" id="UP000177445">
    <property type="component" value="Chromosome"/>
</dbReference>
<protein>
    <recommendedName>
        <fullName evidence="1">RES domain-containing protein</fullName>
    </recommendedName>
</protein>
<dbReference type="Pfam" id="PF08808">
    <property type="entry name" value="RES"/>
    <property type="match status" value="1"/>
</dbReference>
<dbReference type="EMBL" id="CP017715">
    <property type="protein sequence ID" value="AOY88187.1"/>
    <property type="molecule type" value="Genomic_DNA"/>
</dbReference>
<dbReference type="OrthoDB" id="9795903at2"/>
<feature type="domain" description="RES" evidence="1">
    <location>
        <begin position="80"/>
        <end position="208"/>
    </location>
</feature>
<evidence type="ECO:0000313" key="2">
    <source>
        <dbReference type="EMBL" id="AOY88187.1"/>
    </source>
</evidence>
<dbReference type="SMART" id="SM00953">
    <property type="entry name" value="RES"/>
    <property type="match status" value="1"/>
</dbReference>
<dbReference type="AlphaFoldDB" id="A0A1D9GKM6"/>
<keyword evidence="3" id="KW-1185">Reference proteome</keyword>
<sequence length="229" mass="25459">MTLDLPVISVAKTRGFRLINSKLPTIDLFNDVADPDQFQDLYDLQAMTNPRFSQEIGNLNYIDLDEIPWGIPGCNYAAASFTHVPPDGSRFSSGEFGVLYIADTMTTALAEVEYHQGKYLANIEDLKFDRLLFRGLVCTFAGEVIHDATSLQVTHDIYHTDDYSTSRTLGAQLRAEGSEGIHYWSVRNPGATCWGLFTPKHVRSVVQAAHYEFIVGSGKIVDTKKVSST</sequence>
<evidence type="ECO:0000313" key="3">
    <source>
        <dbReference type="Proteomes" id="UP000177445"/>
    </source>
</evidence>
<gene>
    <name evidence="2" type="ORF">BKP64_08420</name>
</gene>
<proteinExistence type="predicted"/>
<dbReference type="STRING" id="1874317.BKP64_08420"/>
<name>A0A1D9GKM6_9GAMM</name>
<dbReference type="KEGG" id="msq:BKP64_08420"/>
<reference evidence="2 3" key="1">
    <citation type="submission" date="2016-10" db="EMBL/GenBank/DDBJ databases">
        <title>Marinobacter salinus sp. nov., a moderately halophilic bacterium isolated from a tidal flat environment.</title>
        <authorList>
            <person name="Park S.-J."/>
        </authorList>
    </citation>
    <scope>NUCLEOTIDE SEQUENCE [LARGE SCALE GENOMIC DNA]</scope>
    <source>
        <strain evidence="2 3">Hb8</strain>
    </source>
</reference>
<dbReference type="RefSeq" id="WP_070968475.1">
    <property type="nucleotide sequence ID" value="NZ_CP017715.1"/>
</dbReference>
<evidence type="ECO:0000259" key="1">
    <source>
        <dbReference type="SMART" id="SM00953"/>
    </source>
</evidence>